<gene>
    <name evidence="2" type="ORF">Q8X39_02130</name>
</gene>
<dbReference type="RefSeq" id="WP_305747976.1">
    <property type="nucleotide sequence ID" value="NZ_JAUZEE010000001.1"/>
</dbReference>
<proteinExistence type="predicted"/>
<name>A0ABT9FYU9_LEPDI</name>
<feature type="compositionally biased region" description="Gly residues" evidence="1">
    <location>
        <begin position="252"/>
        <end position="262"/>
    </location>
</feature>
<accession>A0ABT9FYU9</accession>
<dbReference type="Proteomes" id="UP001235760">
    <property type="component" value="Unassembled WGS sequence"/>
</dbReference>
<evidence type="ECO:0000313" key="2">
    <source>
        <dbReference type="EMBL" id="MDP4299421.1"/>
    </source>
</evidence>
<evidence type="ECO:0008006" key="4">
    <source>
        <dbReference type="Google" id="ProtNLM"/>
    </source>
</evidence>
<dbReference type="Gene3D" id="3.30.450.30">
    <property type="entry name" value="Dynein light chain 2a, cytoplasmic"/>
    <property type="match status" value="1"/>
</dbReference>
<protein>
    <recommendedName>
        <fullName evidence="4">Roadblock/LAMTOR2 domain-containing protein</fullName>
    </recommendedName>
</protein>
<dbReference type="EMBL" id="JAUZEE010000001">
    <property type="protein sequence ID" value="MDP4299421.1"/>
    <property type="molecule type" value="Genomic_DNA"/>
</dbReference>
<evidence type="ECO:0000313" key="3">
    <source>
        <dbReference type="Proteomes" id="UP001235760"/>
    </source>
</evidence>
<evidence type="ECO:0000256" key="1">
    <source>
        <dbReference type="SAM" id="MobiDB-lite"/>
    </source>
</evidence>
<feature type="region of interest" description="Disordered" evidence="1">
    <location>
        <begin position="250"/>
        <end position="281"/>
    </location>
</feature>
<comment type="caution">
    <text evidence="2">The sequence shown here is derived from an EMBL/GenBank/DDBJ whole genome shotgun (WGS) entry which is preliminary data.</text>
</comment>
<keyword evidence="3" id="KW-1185">Reference proteome</keyword>
<reference evidence="2 3" key="1">
    <citation type="submission" date="2023-08" db="EMBL/GenBank/DDBJ databases">
        <authorList>
            <person name="Roldan D.M."/>
            <person name="Menes R.J."/>
        </authorList>
    </citation>
    <scope>NUCLEOTIDE SEQUENCE [LARGE SCALE GENOMIC DNA]</scope>
    <source>
        <strain evidence="2 3">CCM 2812</strain>
    </source>
</reference>
<organism evidence="2 3">
    <name type="scientific">Leptothrix discophora</name>
    <dbReference type="NCBI Taxonomy" id="89"/>
    <lineage>
        <taxon>Bacteria</taxon>
        <taxon>Pseudomonadati</taxon>
        <taxon>Pseudomonadota</taxon>
        <taxon>Betaproteobacteria</taxon>
        <taxon>Burkholderiales</taxon>
        <taxon>Sphaerotilaceae</taxon>
        <taxon>Leptothrix</taxon>
    </lineage>
</organism>
<sequence length="472" mass="49970">MLKSLFGDLAPLREPAERREPQPDFVATAILESVAGEVDDRGQIVDRNLRDLFVTGSPAQAMRAHFAGTREEHGSDQRIISLHDPAQMWAAAVIKALADASGQPVERLHLRDQTTLSTLAMIERTTLPRRAGDTLKVYHADVRGQGADVTAVPFALMERSDLTAVIVGPLPPSAIDEMLSQLRTAIASDTWHCPNLLFLLPVGAAWIANKIEAMGWPAGMQVHTLAEPLTSASAVWNKLLAHWNQLKSGQPAAGGNGNGSGAGARHASGPTASPAGARADAGPSGFGLASAFAPTYPPALSPAPHNESVHTNNTTTVLVATPAYPSAASAYPSTGGADAGGAGDASRRAPDGQRAASILHELMLLDGLIFAALVDVNTGQVVASEGRGPDIDRAAVAASEVLRVHRRTLRQMGHARVNDPVDEVLVTAGSRYHILRTLQAHPDYFILAVLDKLRSNLAMTRFRIMEAQQVLN</sequence>